<dbReference type="Proteomes" id="UP000192569">
    <property type="component" value="Chromosome I"/>
</dbReference>
<dbReference type="PROSITE" id="PS51832">
    <property type="entry name" value="HD_GYP"/>
    <property type="match status" value="2"/>
</dbReference>
<feature type="domain" description="HD-GYP" evidence="2">
    <location>
        <begin position="5"/>
        <end position="196"/>
    </location>
</feature>
<sequence length="403" mass="44653">MSCPPDKPFCELIAALGTVLDMEDETKLYHAWRVALVAQKLAQDLLPQEEALVFYAALLHDVGGIGLPDHIVHKAVQPRAEDDPEIRQHPQRGAEMVRLLPVLGPLLAPMVEQHHEHWDGSGYPRGLKNGEIHPGALLISISDIFDLRLRVAKVKAWEKIRPAMAALSGKVYPPELWEAFDRLMGSAFWEEVATDSNIEAHMEAIHQALPPVEGMSGDFLKATISLFANIIDAKHAYTGGHSHRVAAYALKLAKALGLKEEEREKLEIASLLHDFGKVAVPRSVLDKPGPLDPHELEVVRRHPTRTIALLKQVSGLRELAEIAGLHHERYDGKGYPYGLKGEEIPLPSRILAVADAFDAMTSRRPYQPIRTPQEALERLRQGAGTQFDPQVVEVAQVLVENKG</sequence>
<dbReference type="SMART" id="SM00471">
    <property type="entry name" value="HDc"/>
    <property type="match status" value="2"/>
</dbReference>
<organism evidence="3 4">
    <name type="scientific">Thermanaeromonas toyohensis ToBE</name>
    <dbReference type="NCBI Taxonomy" id="698762"/>
    <lineage>
        <taxon>Bacteria</taxon>
        <taxon>Bacillati</taxon>
        <taxon>Bacillota</taxon>
        <taxon>Clostridia</taxon>
        <taxon>Neomoorellales</taxon>
        <taxon>Neomoorellaceae</taxon>
        <taxon>Thermanaeromonas</taxon>
    </lineage>
</organism>
<dbReference type="STRING" id="698762.SAMN00808754_0011"/>
<dbReference type="InterPro" id="IPR006674">
    <property type="entry name" value="HD_domain"/>
</dbReference>
<keyword evidence="4" id="KW-1185">Reference proteome</keyword>
<dbReference type="Pfam" id="PF13487">
    <property type="entry name" value="HD_5"/>
    <property type="match status" value="2"/>
</dbReference>
<dbReference type="CDD" id="cd00077">
    <property type="entry name" value="HDc"/>
    <property type="match status" value="2"/>
</dbReference>
<dbReference type="OrthoDB" id="10822at2"/>
<feature type="domain" description="HD" evidence="1">
    <location>
        <begin position="238"/>
        <end position="360"/>
    </location>
</feature>
<dbReference type="RefSeq" id="WP_084662933.1">
    <property type="nucleotide sequence ID" value="NZ_LT838272.1"/>
</dbReference>
<gene>
    <name evidence="3" type="ORF">SAMN00808754_0011</name>
</gene>
<dbReference type="EMBL" id="LT838272">
    <property type="protein sequence ID" value="SMB88489.1"/>
    <property type="molecule type" value="Genomic_DNA"/>
</dbReference>
<evidence type="ECO:0000259" key="1">
    <source>
        <dbReference type="PROSITE" id="PS51831"/>
    </source>
</evidence>
<dbReference type="Gene3D" id="1.10.3210.10">
    <property type="entry name" value="Hypothetical protein af1432"/>
    <property type="match status" value="2"/>
</dbReference>
<dbReference type="AlphaFoldDB" id="A0A1W1V4Z5"/>
<evidence type="ECO:0000313" key="3">
    <source>
        <dbReference type="EMBL" id="SMB88489.1"/>
    </source>
</evidence>
<proteinExistence type="predicted"/>
<dbReference type="SUPFAM" id="SSF109604">
    <property type="entry name" value="HD-domain/PDEase-like"/>
    <property type="match status" value="2"/>
</dbReference>
<evidence type="ECO:0000259" key="2">
    <source>
        <dbReference type="PROSITE" id="PS51832"/>
    </source>
</evidence>
<name>A0A1W1V4Z5_9FIRM</name>
<reference evidence="3 4" key="1">
    <citation type="submission" date="2017-04" db="EMBL/GenBank/DDBJ databases">
        <authorList>
            <person name="Afonso C.L."/>
            <person name="Miller P.J."/>
            <person name="Scott M.A."/>
            <person name="Spackman E."/>
            <person name="Goraichik I."/>
            <person name="Dimitrov K.M."/>
            <person name="Suarez D.L."/>
            <person name="Swayne D.E."/>
        </authorList>
    </citation>
    <scope>NUCLEOTIDE SEQUENCE [LARGE SCALE GENOMIC DNA]</scope>
    <source>
        <strain evidence="3 4">ToBE</strain>
    </source>
</reference>
<dbReference type="InterPro" id="IPR037522">
    <property type="entry name" value="HD_GYP_dom"/>
</dbReference>
<protein>
    <submittedName>
        <fullName evidence="3">HD domain-containing protein</fullName>
    </submittedName>
</protein>
<accession>A0A1W1V4Z5</accession>
<dbReference type="PANTHER" id="PTHR43155">
    <property type="entry name" value="CYCLIC DI-GMP PHOSPHODIESTERASE PA4108-RELATED"/>
    <property type="match status" value="1"/>
</dbReference>
<feature type="domain" description="HD-GYP" evidence="2">
    <location>
        <begin position="216"/>
        <end position="403"/>
    </location>
</feature>
<dbReference type="PROSITE" id="PS51831">
    <property type="entry name" value="HD"/>
    <property type="match status" value="1"/>
</dbReference>
<dbReference type="InterPro" id="IPR003607">
    <property type="entry name" value="HD/PDEase_dom"/>
</dbReference>
<evidence type="ECO:0000313" key="4">
    <source>
        <dbReference type="Proteomes" id="UP000192569"/>
    </source>
</evidence>